<keyword evidence="10" id="KW-1185">Reference proteome</keyword>
<evidence type="ECO:0000256" key="4">
    <source>
        <dbReference type="ARBA" id="ARBA00023268"/>
    </source>
</evidence>
<name>A0A1V3ZY87_9ACTN</name>
<dbReference type="SMART" id="SM00823">
    <property type="entry name" value="PKS_PP"/>
    <property type="match status" value="1"/>
</dbReference>
<protein>
    <submittedName>
        <fullName evidence="9">Uncharacterized protein</fullName>
    </submittedName>
</protein>
<dbReference type="STRING" id="83656.B1H18_34595"/>
<feature type="active site" description="Proton acceptor; for dehydratase activity" evidence="5">
    <location>
        <position position="71"/>
    </location>
</feature>
<dbReference type="Gene3D" id="3.40.50.720">
    <property type="entry name" value="NAD(P)-binding Rossmann-like Domain"/>
    <property type="match status" value="1"/>
</dbReference>
<dbReference type="Pfam" id="PF14765">
    <property type="entry name" value="PS-DH"/>
    <property type="match status" value="1"/>
</dbReference>
<evidence type="ECO:0000313" key="10">
    <source>
        <dbReference type="Proteomes" id="UP000190539"/>
    </source>
</evidence>
<dbReference type="Gene3D" id="3.10.129.110">
    <property type="entry name" value="Polyketide synthase dehydratase"/>
    <property type="match status" value="1"/>
</dbReference>
<accession>A0A1V3ZY87</accession>
<dbReference type="Gene3D" id="1.10.1200.10">
    <property type="entry name" value="ACP-like"/>
    <property type="match status" value="1"/>
</dbReference>
<dbReference type="InterPro" id="IPR049551">
    <property type="entry name" value="PKS_DH_C"/>
</dbReference>
<keyword evidence="2" id="KW-0597">Phosphoprotein</keyword>
<dbReference type="GO" id="GO:0006633">
    <property type="term" value="P:fatty acid biosynthetic process"/>
    <property type="evidence" value="ECO:0007669"/>
    <property type="project" value="TreeGrafter"/>
</dbReference>
<dbReference type="RefSeq" id="WP_143621660.1">
    <property type="nucleotide sequence ID" value="NZ_MVFC01000074.1"/>
</dbReference>
<dbReference type="Pfam" id="PF08659">
    <property type="entry name" value="KR"/>
    <property type="match status" value="1"/>
</dbReference>
<dbReference type="InterPro" id="IPR042104">
    <property type="entry name" value="PKS_dehydratase_sf"/>
</dbReference>
<dbReference type="InterPro" id="IPR036736">
    <property type="entry name" value="ACP-like_sf"/>
</dbReference>
<feature type="region of interest" description="C-terminal hotdog fold" evidence="5">
    <location>
        <begin position="178"/>
        <end position="321"/>
    </location>
</feature>
<evidence type="ECO:0000256" key="2">
    <source>
        <dbReference type="ARBA" id="ARBA00022553"/>
    </source>
</evidence>
<evidence type="ECO:0000256" key="1">
    <source>
        <dbReference type="ARBA" id="ARBA00022450"/>
    </source>
</evidence>
<keyword evidence="4" id="KW-0511">Multifunctional enzyme</keyword>
<dbReference type="SMART" id="SM00822">
    <property type="entry name" value="PKS_KR"/>
    <property type="match status" value="1"/>
</dbReference>
<evidence type="ECO:0000259" key="7">
    <source>
        <dbReference type="PROSITE" id="PS50075"/>
    </source>
</evidence>
<evidence type="ECO:0000256" key="5">
    <source>
        <dbReference type="PROSITE-ProRule" id="PRU01363"/>
    </source>
</evidence>
<dbReference type="InterPro" id="IPR055123">
    <property type="entry name" value="SpnB-like_Rossmann"/>
</dbReference>
<feature type="domain" description="Carrier" evidence="7">
    <location>
        <begin position="831"/>
        <end position="906"/>
    </location>
</feature>
<dbReference type="InterPro" id="IPR020807">
    <property type="entry name" value="PKS_DH"/>
</dbReference>
<keyword evidence="3" id="KW-0808">Transferase</keyword>
<dbReference type="SMART" id="SM00826">
    <property type="entry name" value="PKS_DH"/>
    <property type="match status" value="1"/>
</dbReference>
<dbReference type="PROSITE" id="PS00012">
    <property type="entry name" value="PHOSPHOPANTETHEINE"/>
    <property type="match status" value="1"/>
</dbReference>
<feature type="region of interest" description="N-terminal hotdog fold" evidence="5">
    <location>
        <begin position="39"/>
        <end position="164"/>
    </location>
</feature>
<feature type="non-terminal residue" evidence="9">
    <location>
        <position position="1"/>
    </location>
</feature>
<keyword evidence="1" id="KW-0596">Phosphopantetheine</keyword>
<dbReference type="FunFam" id="1.10.1200.10:FF:000007">
    <property type="entry name" value="Probable polyketide synthase pks17"/>
    <property type="match status" value="1"/>
</dbReference>
<dbReference type="Pfam" id="PF00550">
    <property type="entry name" value="PP-binding"/>
    <property type="match status" value="1"/>
</dbReference>
<evidence type="ECO:0000259" key="8">
    <source>
        <dbReference type="PROSITE" id="PS52019"/>
    </source>
</evidence>
<feature type="region of interest" description="Disordered" evidence="6">
    <location>
        <begin position="968"/>
        <end position="1020"/>
    </location>
</feature>
<organism evidence="9 10">
    <name type="scientific">Streptomyces tsukubensis</name>
    <dbReference type="NCBI Taxonomy" id="83656"/>
    <lineage>
        <taxon>Bacteria</taxon>
        <taxon>Bacillati</taxon>
        <taxon>Actinomycetota</taxon>
        <taxon>Actinomycetes</taxon>
        <taxon>Kitasatosporales</taxon>
        <taxon>Streptomycetaceae</taxon>
        <taxon>Streptomyces</taxon>
    </lineage>
</organism>
<dbReference type="InterPro" id="IPR050091">
    <property type="entry name" value="PKS_NRPS_Biosynth_Enz"/>
</dbReference>
<dbReference type="EMBL" id="MVFC01000074">
    <property type="protein sequence ID" value="OON71221.1"/>
    <property type="molecule type" value="Genomic_DNA"/>
</dbReference>
<feature type="region of interest" description="Disordered" evidence="6">
    <location>
        <begin position="906"/>
        <end position="925"/>
    </location>
</feature>
<dbReference type="SUPFAM" id="SSF51735">
    <property type="entry name" value="NAD(P)-binding Rossmann-fold domains"/>
    <property type="match status" value="2"/>
</dbReference>
<dbReference type="InterPro" id="IPR009081">
    <property type="entry name" value="PP-bd_ACP"/>
</dbReference>
<dbReference type="SUPFAM" id="SSF47336">
    <property type="entry name" value="ACP-like"/>
    <property type="match status" value="1"/>
</dbReference>
<dbReference type="InterPro" id="IPR006162">
    <property type="entry name" value="Ppantetheine_attach_site"/>
</dbReference>
<dbReference type="GO" id="GO:0031177">
    <property type="term" value="F:phosphopantetheine binding"/>
    <property type="evidence" value="ECO:0007669"/>
    <property type="project" value="InterPro"/>
</dbReference>
<sequence>TNHHTPLPTYPFQHHTYWLNNQPKEAVDLSDAGLVGANHPLLKAAVVLPSSGRTLLTGKVGLKSHPWLADHVVMGTSLLPGTAFVELALHAGAHAGLPQLAELTLEAPLVLTEEAASYLHIEVDGVEESDRRGVEVFSRREDAEPGTPWTRHCAGVLTTEAEVAATPAREEQWPPSSAVPIDVADFYGTMAESGISYGPAFRGLRAAWRRDDEVFAEISVGGREEADGFLLHPALFDAALHTTRVDGTGQGADSGHDVGAASMPFAWTDVSLRLRGATELRVHMRPQGPGTVSLDLADGAGVPVASISSLVSRPVSGELLRRARSSQGDSSLRLEWQAISSLPVSPGARSAGGSLLYATVDGGEATALSDLLHSASPLPDTVLLLVPSASADGDDLSLSSRRTAERVLGHVQSWLADPASADSRLVVVTRGATSAGQAGVSPSVLTSEEMRERLSGAAVWGLLRSVQLEHPGGVVLVDTDGSRASDDALSFAVSSDEPQLALCAGSAYVPRLVQAKGDSSADGHDLGSGTVLVTGASGALGSLFSRHLVESCAVRRLLLVSRRGAAAPGADALATTLRGLGATVEFASCDISDRRALAEVLASVPEEFPLSGVVHCAGVLDDAALAGQSSERLETVFGPKADAAWHLHELTRELDLSAFVLFSSAAGVLGSAGQANYAAANAFVDALAELRRAQGLPALSLAWGLWDVAEGMAGELGTADRRRLARTGIVPIEPDRGRALFDAAAGVDAAVLVPLAVDRAALRAAASASSGPDGARTPARGIPAVLRSFLTRDAASGQSFTASEGPDSGQHEAAGRLAERLRGSSLDERKEVLLDVVRTEAAAALGHASSAALDIRRGFLDLGFDSLTAVELRNRINALSGLSLPATVVFDHPSPEALADHLVSELPVSTDDDGPGSGNGGAGSVLDELDRLEAALAAEDSAARLDTSGQVLVTQRLTALLGEWKQRAEATGPGTADSTAPSARQDASRSSGSPRTKGPADAGFDPSTPDELMDFIDQNL</sequence>
<dbReference type="GO" id="GO:0017000">
    <property type="term" value="P:antibiotic biosynthetic process"/>
    <property type="evidence" value="ECO:0007669"/>
    <property type="project" value="UniProtKB-ARBA"/>
</dbReference>
<proteinExistence type="predicted"/>
<dbReference type="InterPro" id="IPR036291">
    <property type="entry name" value="NAD(P)-bd_dom_sf"/>
</dbReference>
<evidence type="ECO:0000256" key="6">
    <source>
        <dbReference type="SAM" id="MobiDB-lite"/>
    </source>
</evidence>
<dbReference type="Proteomes" id="UP000190539">
    <property type="component" value="Unassembled WGS sequence"/>
</dbReference>
<dbReference type="InterPro" id="IPR049552">
    <property type="entry name" value="PKS_DH_N"/>
</dbReference>
<dbReference type="AlphaFoldDB" id="A0A1V3ZY87"/>
<dbReference type="PROSITE" id="PS52019">
    <property type="entry name" value="PKS_MFAS_DH"/>
    <property type="match status" value="1"/>
</dbReference>
<feature type="domain" description="PKS/mFAS DH" evidence="8">
    <location>
        <begin position="39"/>
        <end position="321"/>
    </location>
</feature>
<dbReference type="Pfam" id="PF22953">
    <property type="entry name" value="SpnB_Rossmann"/>
    <property type="match status" value="1"/>
</dbReference>
<reference evidence="9 10" key="1">
    <citation type="submission" date="2017-02" db="EMBL/GenBank/DDBJ databases">
        <title>Draft Genome Sequence of Streptomyces tsukubaensis F601, a Producer of the immunosuppressant tacrolimus FK506.</title>
        <authorList>
            <person name="Zong G."/>
            <person name="Zhong C."/>
            <person name="Fu J."/>
            <person name="Qin R."/>
            <person name="Cao G."/>
        </authorList>
    </citation>
    <scope>NUCLEOTIDE SEQUENCE [LARGE SCALE GENOMIC DNA]</scope>
    <source>
        <strain evidence="9 10">F601</strain>
    </source>
</reference>
<comment type="caution">
    <text evidence="9">The sequence shown here is derived from an EMBL/GenBank/DDBJ whole genome shotgun (WGS) entry which is preliminary data.</text>
</comment>
<dbReference type="Pfam" id="PF21089">
    <property type="entry name" value="PKS_DH_N"/>
    <property type="match status" value="1"/>
</dbReference>
<evidence type="ECO:0000256" key="3">
    <source>
        <dbReference type="ARBA" id="ARBA00022679"/>
    </source>
</evidence>
<dbReference type="PANTHER" id="PTHR43775:SF51">
    <property type="entry name" value="INACTIVE PHENOLPHTHIOCEROL SYNTHESIS POLYKETIDE SYNTHASE TYPE I PKS1-RELATED"/>
    <property type="match status" value="1"/>
</dbReference>
<dbReference type="InterPro" id="IPR049900">
    <property type="entry name" value="PKS_mFAS_DH"/>
</dbReference>
<feature type="active site" description="Proton donor; for dehydratase activity" evidence="5">
    <location>
        <position position="237"/>
    </location>
</feature>
<dbReference type="SMART" id="SM01294">
    <property type="entry name" value="PKS_PP_betabranch"/>
    <property type="match status" value="1"/>
</dbReference>
<dbReference type="InterPro" id="IPR057326">
    <property type="entry name" value="KR_dom"/>
</dbReference>
<dbReference type="InterPro" id="IPR013968">
    <property type="entry name" value="PKS_KR"/>
</dbReference>
<dbReference type="CDD" id="cd08956">
    <property type="entry name" value="KR_3_FAS_SDR_x"/>
    <property type="match status" value="1"/>
</dbReference>
<dbReference type="GO" id="GO:0004312">
    <property type="term" value="F:fatty acid synthase activity"/>
    <property type="evidence" value="ECO:0007669"/>
    <property type="project" value="TreeGrafter"/>
</dbReference>
<dbReference type="PANTHER" id="PTHR43775">
    <property type="entry name" value="FATTY ACID SYNTHASE"/>
    <property type="match status" value="1"/>
</dbReference>
<gene>
    <name evidence="9" type="ORF">B1H18_34595</name>
</gene>
<dbReference type="InterPro" id="IPR020806">
    <property type="entry name" value="PKS_PP-bd"/>
</dbReference>
<evidence type="ECO:0000313" key="9">
    <source>
        <dbReference type="EMBL" id="OON71221.1"/>
    </source>
</evidence>
<dbReference type="PROSITE" id="PS50075">
    <property type="entry name" value="CARRIER"/>
    <property type="match status" value="1"/>
</dbReference>